<keyword evidence="8" id="KW-0865">Zymogen</keyword>
<evidence type="ECO:0000256" key="7">
    <source>
        <dbReference type="ARBA" id="ARBA00023049"/>
    </source>
</evidence>
<evidence type="ECO:0000256" key="9">
    <source>
        <dbReference type="SAM" id="MobiDB-lite"/>
    </source>
</evidence>
<feature type="non-terminal residue" evidence="10">
    <location>
        <position position="1"/>
    </location>
</feature>
<evidence type="ECO:0000313" key="10">
    <source>
        <dbReference type="EMBL" id="CAA9216730.1"/>
    </source>
</evidence>
<evidence type="ECO:0000256" key="1">
    <source>
        <dbReference type="ARBA" id="ARBA00001947"/>
    </source>
</evidence>
<gene>
    <name evidence="10" type="ORF">AVDCRST_MAG93-263</name>
</gene>
<name>A0A6J4H756_9CHLR</name>
<evidence type="ECO:0000256" key="8">
    <source>
        <dbReference type="ARBA" id="ARBA00023145"/>
    </source>
</evidence>
<dbReference type="PROSITE" id="PS00546">
    <property type="entry name" value="CYSTEINE_SWITCH"/>
    <property type="match status" value="1"/>
</dbReference>
<keyword evidence="4" id="KW-0732">Signal</keyword>
<dbReference type="InterPro" id="IPR021158">
    <property type="entry name" value="Pept_M10A_Zn_BS"/>
</dbReference>
<feature type="region of interest" description="Disordered" evidence="9">
    <location>
        <begin position="1"/>
        <end position="33"/>
    </location>
</feature>
<proteinExistence type="predicted"/>
<evidence type="ECO:0000256" key="4">
    <source>
        <dbReference type="ARBA" id="ARBA00022729"/>
    </source>
</evidence>
<dbReference type="GO" id="GO:0031012">
    <property type="term" value="C:extracellular matrix"/>
    <property type="evidence" value="ECO:0007669"/>
    <property type="project" value="InterPro"/>
</dbReference>
<accession>A0A6J4H756</accession>
<comment type="cofactor">
    <cofactor evidence="1">
        <name>Zn(2+)</name>
        <dbReference type="ChEBI" id="CHEBI:29105"/>
    </cofactor>
</comment>
<dbReference type="GO" id="GO:0008270">
    <property type="term" value="F:zinc ion binding"/>
    <property type="evidence" value="ECO:0007669"/>
    <property type="project" value="InterPro"/>
</dbReference>
<evidence type="ECO:0000256" key="5">
    <source>
        <dbReference type="ARBA" id="ARBA00022801"/>
    </source>
</evidence>
<dbReference type="AlphaFoldDB" id="A0A6J4H756"/>
<protein>
    <submittedName>
        <fullName evidence="10">Uncharacterized protein</fullName>
    </submittedName>
</protein>
<evidence type="ECO:0000256" key="3">
    <source>
        <dbReference type="ARBA" id="ARBA00022723"/>
    </source>
</evidence>
<dbReference type="GO" id="GO:0004222">
    <property type="term" value="F:metalloendopeptidase activity"/>
    <property type="evidence" value="ECO:0007669"/>
    <property type="project" value="InterPro"/>
</dbReference>
<dbReference type="GO" id="GO:0006508">
    <property type="term" value="P:proteolysis"/>
    <property type="evidence" value="ECO:0007669"/>
    <property type="project" value="UniProtKB-KW"/>
</dbReference>
<evidence type="ECO:0000256" key="2">
    <source>
        <dbReference type="ARBA" id="ARBA00022670"/>
    </source>
</evidence>
<keyword evidence="6" id="KW-0862">Zinc</keyword>
<organism evidence="10">
    <name type="scientific">uncultured Chloroflexia bacterium</name>
    <dbReference type="NCBI Taxonomy" id="1672391"/>
    <lineage>
        <taxon>Bacteria</taxon>
        <taxon>Bacillati</taxon>
        <taxon>Chloroflexota</taxon>
        <taxon>Chloroflexia</taxon>
        <taxon>environmental samples</taxon>
    </lineage>
</organism>
<keyword evidence="7" id="KW-0482">Metalloprotease</keyword>
<sequence length="71" mass="7555">GSRPAPSGPKSVQSGGSCLCESRNQPRHDDRPRCGLPRLAVEMGCWLCICLSANQAPKCPDGQIHSPKRGV</sequence>
<dbReference type="EMBL" id="CADCTR010000084">
    <property type="protein sequence ID" value="CAA9216730.1"/>
    <property type="molecule type" value="Genomic_DNA"/>
</dbReference>
<keyword evidence="5" id="KW-0378">Hydrolase</keyword>
<keyword evidence="3" id="KW-0479">Metal-binding</keyword>
<keyword evidence="2" id="KW-0645">Protease</keyword>
<evidence type="ECO:0000256" key="6">
    <source>
        <dbReference type="ARBA" id="ARBA00022833"/>
    </source>
</evidence>
<feature type="compositionally biased region" description="Basic and acidic residues" evidence="9">
    <location>
        <begin position="24"/>
        <end position="33"/>
    </location>
</feature>
<reference evidence="10" key="1">
    <citation type="submission" date="2020-02" db="EMBL/GenBank/DDBJ databases">
        <authorList>
            <person name="Meier V. D."/>
        </authorList>
    </citation>
    <scope>NUCLEOTIDE SEQUENCE</scope>
    <source>
        <strain evidence="10">AVDCRST_MAG93</strain>
    </source>
</reference>
<feature type="non-terminal residue" evidence="10">
    <location>
        <position position="71"/>
    </location>
</feature>